<dbReference type="InterPro" id="IPR003583">
    <property type="entry name" value="Hlx-hairpin-Hlx_DNA-bd_motif"/>
</dbReference>
<dbReference type="FunFam" id="1.10.150.20:FF:000007">
    <property type="entry name" value="DNA ligase"/>
    <property type="match status" value="1"/>
</dbReference>
<dbReference type="GO" id="GO:0006260">
    <property type="term" value="P:DNA replication"/>
    <property type="evidence" value="ECO:0007669"/>
    <property type="project" value="UniProtKB-KW"/>
</dbReference>
<keyword evidence="18" id="KW-1185">Reference proteome</keyword>
<feature type="binding site" evidence="14">
    <location>
        <begin position="34"/>
        <end position="38"/>
    </location>
    <ligand>
        <name>NAD(+)</name>
        <dbReference type="ChEBI" id="CHEBI:57540"/>
    </ligand>
</feature>
<dbReference type="InterPro" id="IPR004150">
    <property type="entry name" value="NAD_DNA_ligase_OB"/>
</dbReference>
<dbReference type="Proteomes" id="UP000266183">
    <property type="component" value="Chromosome"/>
</dbReference>
<feature type="binding site" evidence="14">
    <location>
        <position position="289"/>
    </location>
    <ligand>
        <name>NAD(+)</name>
        <dbReference type="ChEBI" id="CHEBI:57540"/>
    </ligand>
</feature>
<dbReference type="SMART" id="SM00532">
    <property type="entry name" value="LIGANc"/>
    <property type="match status" value="1"/>
</dbReference>
<feature type="domain" description="BRCT" evidence="16">
    <location>
        <begin position="591"/>
        <end position="670"/>
    </location>
</feature>
<evidence type="ECO:0000256" key="10">
    <source>
        <dbReference type="ARBA" id="ARBA00023027"/>
    </source>
</evidence>
<dbReference type="PROSITE" id="PS50172">
    <property type="entry name" value="BRCT"/>
    <property type="match status" value="1"/>
</dbReference>
<dbReference type="InterPro" id="IPR001357">
    <property type="entry name" value="BRCT_dom"/>
</dbReference>
<dbReference type="Gene3D" id="1.10.287.610">
    <property type="entry name" value="Helix hairpin bin"/>
    <property type="match status" value="1"/>
</dbReference>
<dbReference type="EMBL" id="CP032382">
    <property type="protein sequence ID" value="AYB33928.1"/>
    <property type="molecule type" value="Genomic_DNA"/>
</dbReference>
<feature type="binding site" evidence="14">
    <location>
        <position position="431"/>
    </location>
    <ligand>
        <name>Zn(2+)</name>
        <dbReference type="ChEBI" id="CHEBI:29105"/>
    </ligand>
</feature>
<keyword evidence="4 14" id="KW-0436">Ligase</keyword>
<dbReference type="Pfam" id="PF03119">
    <property type="entry name" value="DNA_ligase_ZBD"/>
    <property type="match status" value="1"/>
</dbReference>
<accession>A0A385SYW2</accession>
<evidence type="ECO:0000256" key="14">
    <source>
        <dbReference type="HAMAP-Rule" id="MF_01588"/>
    </source>
</evidence>
<dbReference type="NCBIfam" id="NF005932">
    <property type="entry name" value="PRK07956.1"/>
    <property type="match status" value="1"/>
</dbReference>
<dbReference type="PIRSF" id="PIRSF001604">
    <property type="entry name" value="LigA"/>
    <property type="match status" value="1"/>
</dbReference>
<dbReference type="NCBIfam" id="TIGR00575">
    <property type="entry name" value="dnlj"/>
    <property type="match status" value="1"/>
</dbReference>
<evidence type="ECO:0000256" key="13">
    <source>
        <dbReference type="ARBA" id="ARBA00060881"/>
    </source>
</evidence>
<name>A0A385SYW2_9BACT</name>
<dbReference type="InterPro" id="IPR013840">
    <property type="entry name" value="DNAligase_N"/>
</dbReference>
<comment type="catalytic activity">
    <reaction evidence="12 14 15">
        <text>NAD(+) + (deoxyribonucleotide)n-3'-hydroxyl + 5'-phospho-(deoxyribonucleotide)m = (deoxyribonucleotide)n+m + AMP + beta-nicotinamide D-nucleotide.</text>
        <dbReference type="EC" id="6.5.1.2"/>
    </reaction>
</comment>
<evidence type="ECO:0000256" key="4">
    <source>
        <dbReference type="ARBA" id="ARBA00022598"/>
    </source>
</evidence>
<keyword evidence="10 14" id="KW-0520">NAD</keyword>
<dbReference type="Gene3D" id="3.40.50.10190">
    <property type="entry name" value="BRCT domain"/>
    <property type="match status" value="1"/>
</dbReference>
<comment type="function">
    <text evidence="1 14">DNA ligase that catalyzes the formation of phosphodiester linkages between 5'-phosphoryl and 3'-hydroxyl groups in double-stranded DNA using NAD as a coenzyme and as the energy source for the reaction. It is essential for DNA replication and repair of damaged DNA.</text>
</comment>
<evidence type="ECO:0000256" key="6">
    <source>
        <dbReference type="ARBA" id="ARBA00022723"/>
    </source>
</evidence>
<dbReference type="Gene3D" id="2.40.50.140">
    <property type="entry name" value="Nucleic acid-binding proteins"/>
    <property type="match status" value="1"/>
</dbReference>
<evidence type="ECO:0000256" key="3">
    <source>
        <dbReference type="ARBA" id="ARBA00013308"/>
    </source>
</evidence>
<dbReference type="PANTHER" id="PTHR23389">
    <property type="entry name" value="CHROMOSOME TRANSMISSION FIDELITY FACTOR 18"/>
    <property type="match status" value="1"/>
</dbReference>
<keyword evidence="7 14" id="KW-0227">DNA damage</keyword>
<dbReference type="GO" id="GO:0003677">
    <property type="term" value="F:DNA binding"/>
    <property type="evidence" value="ECO:0007669"/>
    <property type="project" value="InterPro"/>
</dbReference>
<feature type="binding site" evidence="14">
    <location>
        <position position="137"/>
    </location>
    <ligand>
        <name>NAD(+)</name>
        <dbReference type="ChEBI" id="CHEBI:57540"/>
    </ligand>
</feature>
<dbReference type="InterPro" id="IPR033136">
    <property type="entry name" value="DNA_ligase_CS"/>
</dbReference>
<dbReference type="SUPFAM" id="SSF50249">
    <property type="entry name" value="Nucleic acid-binding proteins"/>
    <property type="match status" value="1"/>
</dbReference>
<dbReference type="FunFam" id="3.30.470.30:FF:000001">
    <property type="entry name" value="DNA ligase"/>
    <property type="match status" value="1"/>
</dbReference>
<dbReference type="FunFam" id="1.10.150.20:FF:000006">
    <property type="entry name" value="DNA ligase"/>
    <property type="match status" value="1"/>
</dbReference>
<dbReference type="InterPro" id="IPR018239">
    <property type="entry name" value="DNA_ligase_AS"/>
</dbReference>
<dbReference type="CDD" id="cd00114">
    <property type="entry name" value="LIGANc"/>
    <property type="match status" value="1"/>
</dbReference>
<evidence type="ECO:0000256" key="7">
    <source>
        <dbReference type="ARBA" id="ARBA00022763"/>
    </source>
</evidence>
<feature type="active site" description="N6-AMP-lysine intermediate" evidence="14">
    <location>
        <position position="116"/>
    </location>
</feature>
<dbReference type="Pfam" id="PF01653">
    <property type="entry name" value="DNA_ligase_aden"/>
    <property type="match status" value="1"/>
</dbReference>
<keyword evidence="11 14" id="KW-0234">DNA repair</keyword>
<sequence length="670" mass="75636">MKPEQAKAEIEKLTEKINHHNDLYYQQNRTEISDLEFDKLLEKLIALEEEFPQFKDSHSPTQRVGGTVTKEFATVYHKYPMLSLSNTYSQEELEDFDGRVAKALDGEAYEYFCELKFDGVSISLTYENGLLTRGVTRGDGVRGDDVTANVMTVRNIPLKAKGKNVPPAFEVRGEVFMPKHAFQQLNKEREDIGEEKYANARNTTSGTLKMQNSAEVARRKLDCFAYYLLGDETGLKTHEESIHKLESWRFNVSPTYKKCKNIQEVLEYIQHWENKRQELPLETDGVVIKVNSLEQQRQLGFTAKSPRWAIAYKYKAQSISTRLNGITYQVGRTGAVTPVAELEPVFLAGTTVKRASLHNANEIARLDLRIGDYVYVEKGGEIIPKVTGVEMEKRPKGSAPVVYIDKCPECGTKLVRVEGEAAFYCPNLDGCPPQIRGRIEHFIQRKAMDIDSLGEKTIEQLHLLGLVKSPADLYDLKKEDLLRLEGFKEKSAQNLLAGIDKSREVPFESVLFAIGIRYVGKTVAEKLARYFKTIEKVAAASKEELLAAPEIGEKIAQTVFDYFRNPESQREIARLKAAGLHFESTAKEPEKESDVLGNKSFVISGVFEKYEREELQEIILKNGGRVLSSVSGKLDYLLAGDNMGPSKREKAEKLGVTIISELDFEKLMKG</sequence>
<dbReference type="SUPFAM" id="SSF47781">
    <property type="entry name" value="RuvA domain 2-like"/>
    <property type="match status" value="1"/>
</dbReference>
<feature type="binding site" evidence="14">
    <location>
        <begin position="83"/>
        <end position="84"/>
    </location>
    <ligand>
        <name>NAD(+)</name>
        <dbReference type="ChEBI" id="CHEBI:57540"/>
    </ligand>
</feature>
<comment type="similarity">
    <text evidence="13 14">Belongs to the NAD-dependent DNA ligase family. LigA subfamily.</text>
</comment>
<dbReference type="PANTHER" id="PTHR23389:SF9">
    <property type="entry name" value="DNA LIGASE"/>
    <property type="match status" value="1"/>
</dbReference>
<feature type="binding site" evidence="14">
    <location>
        <position position="174"/>
    </location>
    <ligand>
        <name>NAD(+)</name>
        <dbReference type="ChEBI" id="CHEBI:57540"/>
    </ligand>
</feature>
<dbReference type="GO" id="GO:0006281">
    <property type="term" value="P:DNA repair"/>
    <property type="evidence" value="ECO:0007669"/>
    <property type="project" value="UniProtKB-KW"/>
</dbReference>
<gene>
    <name evidence="14 17" type="primary">ligA</name>
    <name evidence="17" type="ORF">D4L85_26600</name>
</gene>
<dbReference type="SMART" id="SM00292">
    <property type="entry name" value="BRCT"/>
    <property type="match status" value="1"/>
</dbReference>
<evidence type="ECO:0000313" key="17">
    <source>
        <dbReference type="EMBL" id="AYB33928.1"/>
    </source>
</evidence>
<evidence type="ECO:0000256" key="2">
    <source>
        <dbReference type="ARBA" id="ARBA00012722"/>
    </source>
</evidence>
<feature type="binding site" evidence="14">
    <location>
        <position position="407"/>
    </location>
    <ligand>
        <name>Zn(2+)</name>
        <dbReference type="ChEBI" id="CHEBI:29105"/>
    </ligand>
</feature>
<dbReference type="SUPFAM" id="SSF52113">
    <property type="entry name" value="BRCT domain"/>
    <property type="match status" value="1"/>
</dbReference>
<evidence type="ECO:0000313" key="18">
    <source>
        <dbReference type="Proteomes" id="UP000266183"/>
    </source>
</evidence>
<keyword evidence="14" id="KW-0464">Manganese</keyword>
<feature type="binding site" evidence="14">
    <location>
        <position position="114"/>
    </location>
    <ligand>
        <name>NAD(+)</name>
        <dbReference type="ChEBI" id="CHEBI:57540"/>
    </ligand>
</feature>
<dbReference type="InterPro" id="IPR036420">
    <property type="entry name" value="BRCT_dom_sf"/>
</dbReference>
<dbReference type="AlphaFoldDB" id="A0A385SYW2"/>
<dbReference type="Pfam" id="PF14520">
    <property type="entry name" value="HHH_5"/>
    <property type="match status" value="1"/>
</dbReference>
<dbReference type="Pfam" id="PF12826">
    <property type="entry name" value="HHH_2"/>
    <property type="match status" value="1"/>
</dbReference>
<dbReference type="EC" id="6.5.1.2" evidence="2 14"/>
<dbReference type="GO" id="GO:0003911">
    <property type="term" value="F:DNA ligase (NAD+) activity"/>
    <property type="evidence" value="ECO:0007669"/>
    <property type="project" value="UniProtKB-UniRule"/>
</dbReference>
<dbReference type="FunFam" id="2.40.50.140:FF:000012">
    <property type="entry name" value="DNA ligase"/>
    <property type="match status" value="1"/>
</dbReference>
<organism evidence="17 18">
    <name type="scientific">Chryseolinea soli</name>
    <dbReference type="NCBI Taxonomy" id="2321403"/>
    <lineage>
        <taxon>Bacteria</taxon>
        <taxon>Pseudomonadati</taxon>
        <taxon>Bacteroidota</taxon>
        <taxon>Cytophagia</taxon>
        <taxon>Cytophagales</taxon>
        <taxon>Fulvivirgaceae</taxon>
        <taxon>Chryseolinea</taxon>
    </lineage>
</organism>
<evidence type="ECO:0000256" key="15">
    <source>
        <dbReference type="RuleBase" id="RU000618"/>
    </source>
</evidence>
<dbReference type="InterPro" id="IPR004149">
    <property type="entry name" value="Znf_DNAligase_C4"/>
</dbReference>
<dbReference type="CDD" id="cd17748">
    <property type="entry name" value="BRCT_DNA_ligase_like"/>
    <property type="match status" value="1"/>
</dbReference>
<evidence type="ECO:0000256" key="1">
    <source>
        <dbReference type="ARBA" id="ARBA00004067"/>
    </source>
</evidence>
<dbReference type="Gene3D" id="1.10.150.20">
    <property type="entry name" value="5' to 3' exonuclease, C-terminal subdomain"/>
    <property type="match status" value="2"/>
</dbReference>
<dbReference type="InterPro" id="IPR041663">
    <property type="entry name" value="DisA/LigA_HHH"/>
</dbReference>
<dbReference type="KEGG" id="chk:D4L85_26600"/>
<dbReference type="SUPFAM" id="SSF56091">
    <property type="entry name" value="DNA ligase/mRNA capping enzyme, catalytic domain"/>
    <property type="match status" value="1"/>
</dbReference>
<evidence type="ECO:0000256" key="9">
    <source>
        <dbReference type="ARBA" id="ARBA00022842"/>
    </source>
</evidence>
<dbReference type="Pfam" id="PF00533">
    <property type="entry name" value="BRCT"/>
    <property type="match status" value="1"/>
</dbReference>
<dbReference type="InterPro" id="IPR012340">
    <property type="entry name" value="NA-bd_OB-fold"/>
</dbReference>
<feature type="binding site" evidence="14">
    <location>
        <position position="410"/>
    </location>
    <ligand>
        <name>Zn(2+)</name>
        <dbReference type="ChEBI" id="CHEBI:29105"/>
    </ligand>
</feature>
<dbReference type="RefSeq" id="WP_119757155.1">
    <property type="nucleotide sequence ID" value="NZ_CP032382.1"/>
</dbReference>
<dbReference type="SMART" id="SM00278">
    <property type="entry name" value="HhH1"/>
    <property type="match status" value="4"/>
</dbReference>
<dbReference type="InterPro" id="IPR013839">
    <property type="entry name" value="DNAligase_adenylation"/>
</dbReference>
<comment type="cofactor">
    <cofactor evidence="14">
        <name>Mg(2+)</name>
        <dbReference type="ChEBI" id="CHEBI:18420"/>
    </cofactor>
    <cofactor evidence="14">
        <name>Mn(2+)</name>
        <dbReference type="ChEBI" id="CHEBI:29035"/>
    </cofactor>
</comment>
<dbReference type="OrthoDB" id="9759736at2"/>
<keyword evidence="5 14" id="KW-0235">DNA replication</keyword>
<dbReference type="PROSITE" id="PS01056">
    <property type="entry name" value="DNA_LIGASE_N2"/>
    <property type="match status" value="1"/>
</dbReference>
<evidence type="ECO:0000256" key="8">
    <source>
        <dbReference type="ARBA" id="ARBA00022833"/>
    </source>
</evidence>
<feature type="binding site" evidence="14">
    <location>
        <position position="425"/>
    </location>
    <ligand>
        <name>Zn(2+)</name>
        <dbReference type="ChEBI" id="CHEBI:29105"/>
    </ligand>
</feature>
<feature type="binding site" evidence="14">
    <location>
        <position position="313"/>
    </location>
    <ligand>
        <name>NAD(+)</name>
        <dbReference type="ChEBI" id="CHEBI:57540"/>
    </ligand>
</feature>
<evidence type="ECO:0000256" key="5">
    <source>
        <dbReference type="ARBA" id="ARBA00022705"/>
    </source>
</evidence>
<dbReference type="HAMAP" id="MF_01588">
    <property type="entry name" value="DNA_ligase_A"/>
    <property type="match status" value="1"/>
</dbReference>
<reference evidence="18" key="1">
    <citation type="submission" date="2018-09" db="EMBL/GenBank/DDBJ databases">
        <title>Chryseolinea sp. KIS68-18 isolated from soil.</title>
        <authorList>
            <person name="Weon H.-Y."/>
            <person name="Kwon S.-W."/>
            <person name="Lee S.A."/>
        </authorList>
    </citation>
    <scope>NUCLEOTIDE SEQUENCE [LARGE SCALE GENOMIC DNA]</scope>
    <source>
        <strain evidence="18">KIS68-18</strain>
    </source>
</reference>
<evidence type="ECO:0000256" key="11">
    <source>
        <dbReference type="ARBA" id="ARBA00023204"/>
    </source>
</evidence>
<keyword evidence="8 14" id="KW-0862">Zinc</keyword>
<evidence type="ECO:0000259" key="16">
    <source>
        <dbReference type="PROSITE" id="PS50172"/>
    </source>
</evidence>
<dbReference type="GO" id="GO:0005829">
    <property type="term" value="C:cytosol"/>
    <property type="evidence" value="ECO:0007669"/>
    <property type="project" value="TreeGrafter"/>
</dbReference>
<keyword evidence="6 14" id="KW-0479">Metal-binding</keyword>
<dbReference type="Gene3D" id="6.20.10.30">
    <property type="match status" value="1"/>
</dbReference>
<evidence type="ECO:0000256" key="12">
    <source>
        <dbReference type="ARBA" id="ARBA00034005"/>
    </source>
</evidence>
<dbReference type="Gene3D" id="3.30.470.30">
    <property type="entry name" value="DNA ligase/mRNA capping enzyme"/>
    <property type="match status" value="1"/>
</dbReference>
<proteinExistence type="inferred from homology"/>
<dbReference type="GO" id="GO:0046872">
    <property type="term" value="F:metal ion binding"/>
    <property type="evidence" value="ECO:0007669"/>
    <property type="project" value="UniProtKB-KW"/>
</dbReference>
<dbReference type="Pfam" id="PF03120">
    <property type="entry name" value="OB_DNA_ligase"/>
    <property type="match status" value="1"/>
</dbReference>
<dbReference type="InterPro" id="IPR010994">
    <property type="entry name" value="RuvA_2-like"/>
</dbReference>
<protein>
    <recommendedName>
        <fullName evidence="3 14">DNA ligase</fullName>
        <ecNumber evidence="2 14">6.5.1.2</ecNumber>
    </recommendedName>
    <alternativeName>
        <fullName evidence="14">Polydeoxyribonucleotide synthase [NAD(+)]</fullName>
    </alternativeName>
</protein>
<dbReference type="InterPro" id="IPR001679">
    <property type="entry name" value="DNA_ligase"/>
</dbReference>
<keyword evidence="9 14" id="KW-0460">Magnesium</keyword>
<dbReference type="PROSITE" id="PS01055">
    <property type="entry name" value="DNA_LIGASE_N1"/>
    <property type="match status" value="1"/>
</dbReference>